<accession>A0ABD0VA25</accession>
<proteinExistence type="predicted"/>
<name>A0ABD0VA25_DENTH</name>
<evidence type="ECO:0000313" key="3">
    <source>
        <dbReference type="Proteomes" id="UP001552299"/>
    </source>
</evidence>
<dbReference type="AlphaFoldDB" id="A0ABD0VA25"/>
<protein>
    <submittedName>
        <fullName evidence="2">Uncharacterized protein</fullName>
    </submittedName>
</protein>
<comment type="caution">
    <text evidence="2">The sequence shown here is derived from an EMBL/GenBank/DDBJ whole genome shotgun (WGS) entry which is preliminary data.</text>
</comment>
<feature type="compositionally biased region" description="Polar residues" evidence="1">
    <location>
        <begin position="87"/>
        <end position="96"/>
    </location>
</feature>
<reference evidence="2 3" key="1">
    <citation type="journal article" date="2024" name="Plant Biotechnol. J.">
        <title>Dendrobium thyrsiflorum genome and its molecular insights into genes involved in important horticultural traits.</title>
        <authorList>
            <person name="Chen B."/>
            <person name="Wang J.Y."/>
            <person name="Zheng P.J."/>
            <person name="Li K.L."/>
            <person name="Liang Y.M."/>
            <person name="Chen X.F."/>
            <person name="Zhang C."/>
            <person name="Zhao X."/>
            <person name="He X."/>
            <person name="Zhang G.Q."/>
            <person name="Liu Z.J."/>
            <person name="Xu Q."/>
        </authorList>
    </citation>
    <scope>NUCLEOTIDE SEQUENCE [LARGE SCALE GENOMIC DNA]</scope>
    <source>
        <strain evidence="2">GZMU011</strain>
    </source>
</reference>
<organism evidence="2 3">
    <name type="scientific">Dendrobium thyrsiflorum</name>
    <name type="common">Pinecone-like raceme dendrobium</name>
    <name type="synonym">Orchid</name>
    <dbReference type="NCBI Taxonomy" id="117978"/>
    <lineage>
        <taxon>Eukaryota</taxon>
        <taxon>Viridiplantae</taxon>
        <taxon>Streptophyta</taxon>
        <taxon>Embryophyta</taxon>
        <taxon>Tracheophyta</taxon>
        <taxon>Spermatophyta</taxon>
        <taxon>Magnoliopsida</taxon>
        <taxon>Liliopsida</taxon>
        <taxon>Asparagales</taxon>
        <taxon>Orchidaceae</taxon>
        <taxon>Epidendroideae</taxon>
        <taxon>Malaxideae</taxon>
        <taxon>Dendrobiinae</taxon>
        <taxon>Dendrobium</taxon>
    </lineage>
</organism>
<keyword evidence="3" id="KW-1185">Reference proteome</keyword>
<feature type="region of interest" description="Disordered" evidence="1">
    <location>
        <begin position="73"/>
        <end position="108"/>
    </location>
</feature>
<gene>
    <name evidence="2" type="ORF">M5K25_008964</name>
</gene>
<evidence type="ECO:0000256" key="1">
    <source>
        <dbReference type="SAM" id="MobiDB-lite"/>
    </source>
</evidence>
<dbReference type="EMBL" id="JANQDX010000007">
    <property type="protein sequence ID" value="KAL0921850.1"/>
    <property type="molecule type" value="Genomic_DNA"/>
</dbReference>
<sequence>MHKSLPASPSRIPAEIPHLQQLQYRISCKRHQIPLFSPAYRNSASTSFYVVKTRTKWIFVRFFFHANSSPLLRRSRTYTPPHRPQSKLPNTTTCSAGSLDFHPASDFR</sequence>
<evidence type="ECO:0000313" key="2">
    <source>
        <dbReference type="EMBL" id="KAL0921850.1"/>
    </source>
</evidence>
<dbReference type="Proteomes" id="UP001552299">
    <property type="component" value="Unassembled WGS sequence"/>
</dbReference>